<feature type="transmembrane region" description="Helical" evidence="1">
    <location>
        <begin position="90"/>
        <end position="114"/>
    </location>
</feature>
<feature type="transmembrane region" description="Helical" evidence="1">
    <location>
        <begin position="20"/>
        <end position="37"/>
    </location>
</feature>
<evidence type="ECO:0000313" key="3">
    <source>
        <dbReference type="Proteomes" id="UP000000577"/>
    </source>
</evidence>
<sequence length="177" mass="19550">MLQDKELLEALSSARVLTSMITPAVLISAAGTLIFSTSNRLGRVFDRVNSLKSEIESVLAGTLPFAAERMEFLKVQVQKQRVRARLIQHALAALYTATALFVASSLGIAFNVAYGSRETSWIPTALALSGGLFLFAASAILIYESRHNLTFINRHIDFVEYLEEQYGKQNGKHTKDI</sequence>
<dbReference type="HOGENOM" id="CLU_111078_0_0_7"/>
<dbReference type="OrthoDB" id="342619at2"/>
<dbReference type="STRING" id="243231.GSU1026"/>
<evidence type="ECO:0008006" key="4">
    <source>
        <dbReference type="Google" id="ProtNLM"/>
    </source>
</evidence>
<protein>
    <recommendedName>
        <fullName evidence="4">DUF2721 domain-containing protein</fullName>
    </recommendedName>
</protein>
<evidence type="ECO:0000256" key="1">
    <source>
        <dbReference type="SAM" id="Phobius"/>
    </source>
</evidence>
<dbReference type="InterPro" id="IPR021279">
    <property type="entry name" value="DUF2721"/>
</dbReference>
<accession>Q74ED6</accession>
<dbReference type="PATRIC" id="fig|243231.5.peg.1026"/>
<dbReference type="Proteomes" id="UP000000577">
    <property type="component" value="Chromosome"/>
</dbReference>
<reference evidence="2 3" key="2">
    <citation type="journal article" date="2012" name="BMC Genomics">
        <title>Comparative genomic analysis of Geobacter sulfurreducens KN400, a strain with enhanced capacity for extracellular electron transfer and electricity production.</title>
        <authorList>
            <person name="Butler J.E."/>
            <person name="Young N.D."/>
            <person name="Aklujkar M."/>
            <person name="Lovley D.R."/>
        </authorList>
    </citation>
    <scope>NUCLEOTIDE SEQUENCE [LARGE SCALE GENOMIC DNA]</scope>
    <source>
        <strain evidence="3">ATCC 51573 / DSM 12127 / PCA</strain>
    </source>
</reference>
<dbReference type="InParanoid" id="Q74ED6"/>
<dbReference type="eggNOG" id="ENOG5033239">
    <property type="taxonomic scope" value="Bacteria"/>
</dbReference>
<dbReference type="Pfam" id="PF11026">
    <property type="entry name" value="DUF2721"/>
    <property type="match status" value="1"/>
</dbReference>
<evidence type="ECO:0000313" key="2">
    <source>
        <dbReference type="EMBL" id="AAR34353.1"/>
    </source>
</evidence>
<name>Q74ED6_GEOSL</name>
<feature type="transmembrane region" description="Helical" evidence="1">
    <location>
        <begin position="120"/>
        <end position="143"/>
    </location>
</feature>
<keyword evidence="1" id="KW-0812">Transmembrane</keyword>
<keyword evidence="1" id="KW-1133">Transmembrane helix</keyword>
<keyword evidence="1" id="KW-0472">Membrane</keyword>
<dbReference type="AlphaFoldDB" id="Q74ED6"/>
<dbReference type="EnsemblBacteria" id="AAR34353">
    <property type="protein sequence ID" value="AAR34353"/>
    <property type="gene ID" value="GSU1026"/>
</dbReference>
<dbReference type="KEGG" id="gsu:GSU1026"/>
<dbReference type="RefSeq" id="WP_010941689.1">
    <property type="nucleotide sequence ID" value="NC_002939.5"/>
</dbReference>
<keyword evidence="3" id="KW-1185">Reference proteome</keyword>
<reference evidence="2 3" key="1">
    <citation type="journal article" date="2003" name="Science">
        <title>Genome of Geobacter sulfurreducens: metal reduction in subsurface environments.</title>
        <authorList>
            <person name="Methe B.A."/>
            <person name="Nelson K.E."/>
            <person name="Eisen J.A."/>
            <person name="Paulsen I.T."/>
            <person name="Nelson W."/>
            <person name="Heidelberg J.F."/>
            <person name="Wu D."/>
            <person name="Wu M."/>
            <person name="Ward N."/>
            <person name="Beanan M.J."/>
            <person name="Dodson R.J."/>
            <person name="Madupu R."/>
            <person name="Brinkac L.M."/>
            <person name="Daugherty S.C."/>
            <person name="DeBoy R.T."/>
            <person name="Durkin A.S."/>
            <person name="Gwinn M."/>
            <person name="Kolonay J.F."/>
            <person name="Sullivan S.A."/>
            <person name="Haft D.H."/>
            <person name="Selengut J."/>
            <person name="Davidsen T.M."/>
            <person name="Zafar N."/>
            <person name="White O."/>
            <person name="Tran B."/>
            <person name="Romero C."/>
            <person name="Forberger H.A."/>
            <person name="Weidman J."/>
            <person name="Khouri H."/>
            <person name="Feldblyum T.V."/>
            <person name="Utterback T.R."/>
            <person name="Van Aken S.E."/>
            <person name="Lovley D.R."/>
            <person name="Fraser C.M."/>
        </authorList>
    </citation>
    <scope>NUCLEOTIDE SEQUENCE [LARGE SCALE GENOMIC DNA]</scope>
    <source>
        <strain evidence="3">ATCC 51573 / DSM 12127 / PCA</strain>
    </source>
</reference>
<organism evidence="2 3">
    <name type="scientific">Geobacter sulfurreducens (strain ATCC 51573 / DSM 12127 / PCA)</name>
    <dbReference type="NCBI Taxonomy" id="243231"/>
    <lineage>
        <taxon>Bacteria</taxon>
        <taxon>Pseudomonadati</taxon>
        <taxon>Thermodesulfobacteriota</taxon>
        <taxon>Desulfuromonadia</taxon>
        <taxon>Geobacterales</taxon>
        <taxon>Geobacteraceae</taxon>
        <taxon>Geobacter</taxon>
    </lineage>
</organism>
<proteinExistence type="predicted"/>
<dbReference type="EMBL" id="AE017180">
    <property type="protein sequence ID" value="AAR34353.1"/>
    <property type="molecule type" value="Genomic_DNA"/>
</dbReference>
<gene>
    <name evidence="2" type="ordered locus">GSU1026</name>
</gene>